<name>A0A6J4I626_9MICC</name>
<protein>
    <submittedName>
        <fullName evidence="1">Uncharacterized protein</fullName>
    </submittedName>
</protein>
<accession>A0A6J4I626</accession>
<evidence type="ECO:0000313" key="1">
    <source>
        <dbReference type="EMBL" id="CAA9242107.1"/>
    </source>
</evidence>
<dbReference type="EMBL" id="CADCTE010000099">
    <property type="protein sequence ID" value="CAA9242107.1"/>
    <property type="molecule type" value="Genomic_DNA"/>
</dbReference>
<proteinExistence type="predicted"/>
<dbReference type="RefSeq" id="WP_294567569.1">
    <property type="nucleotide sequence ID" value="NZ_CADCTE010000099.1"/>
</dbReference>
<dbReference type="AlphaFoldDB" id="A0A6J4I626"/>
<reference evidence="1" key="1">
    <citation type="submission" date="2020-02" db="EMBL/GenBank/DDBJ databases">
        <authorList>
            <person name="Meier V. D."/>
        </authorList>
    </citation>
    <scope>NUCLEOTIDE SEQUENCE</scope>
    <source>
        <strain evidence="1">AVDCRST_MAG83</strain>
    </source>
</reference>
<gene>
    <name evidence="1" type="ORF">AVDCRST_MAG83-1690</name>
</gene>
<organism evidence="1">
    <name type="scientific">uncultured Arthrobacter sp</name>
    <dbReference type="NCBI Taxonomy" id="114050"/>
    <lineage>
        <taxon>Bacteria</taxon>
        <taxon>Bacillati</taxon>
        <taxon>Actinomycetota</taxon>
        <taxon>Actinomycetes</taxon>
        <taxon>Micrococcales</taxon>
        <taxon>Micrococcaceae</taxon>
        <taxon>Arthrobacter</taxon>
        <taxon>environmental samples</taxon>
    </lineage>
</organism>
<sequence length="112" mass="12044">MSTPLVDLYVAPDGTNAPTIWRRRPESSLGDEALLTRSGANAGTFDTFAEVIARIEPAVSQALDDHAALVAELWDAYMVAQNEPGPMDWIARAVLTSDWLKARDARMSGGAA</sequence>